<evidence type="ECO:0000313" key="2">
    <source>
        <dbReference type="EMBL" id="SFP42373.1"/>
    </source>
</evidence>
<gene>
    <name evidence="2" type="ORF">SAMN04515674_10358</name>
</gene>
<dbReference type="InterPro" id="IPR015943">
    <property type="entry name" value="WD40/YVTN_repeat-like_dom_sf"/>
</dbReference>
<keyword evidence="3" id="KW-1185">Reference proteome</keyword>
<evidence type="ECO:0000313" key="3">
    <source>
        <dbReference type="Proteomes" id="UP000199306"/>
    </source>
</evidence>
<sequence length="343" mass="36832">MKNLLLLFLALSASSVCKSQWIKQTVTTEASFRSVHAVNADIVWAGGTKGTVIKTLNAGQSWEVFQVKGAEALDFRDIHAFDGKSAVAMSAGDSDKGAAKIYKTIDGGNNWELVFQTDLKGVFFDGIDFWDAKNGIAFSDPIGGKFYLMGTDDGGQTWKKIESETLPETKEGEAAFAASGTSLVTVGKNSVFICTGGSETGRIFRSNDRGINWTVVETPIKAGKTTGLFGLRFWDEYNGIAVGGDYQNVNLAGNNVLITSDGGEVWKEVAPTQPEGLKEGVILFQKKVLVTVGPSGTSYSKDFGKSWIEIDRSSFHAISTAGKNIWAVGGKGNIARLDIKILK</sequence>
<evidence type="ECO:0008006" key="4">
    <source>
        <dbReference type="Google" id="ProtNLM"/>
    </source>
</evidence>
<dbReference type="EMBL" id="FOXH01000003">
    <property type="protein sequence ID" value="SFP42373.1"/>
    <property type="molecule type" value="Genomic_DNA"/>
</dbReference>
<feature type="signal peptide" evidence="1">
    <location>
        <begin position="1"/>
        <end position="19"/>
    </location>
</feature>
<name>A0A1I5Q7V2_9BACT</name>
<feature type="chain" id="PRO_5011607387" description="Photosynthesis system II assembly factor Ycf48/Hcf136-like domain-containing protein" evidence="1">
    <location>
        <begin position="20"/>
        <end position="343"/>
    </location>
</feature>
<dbReference type="Gene3D" id="2.130.10.10">
    <property type="entry name" value="YVTN repeat-like/Quinoprotein amine dehydrogenase"/>
    <property type="match status" value="2"/>
</dbReference>
<keyword evidence="1" id="KW-0732">Signal</keyword>
<evidence type="ECO:0000256" key="1">
    <source>
        <dbReference type="SAM" id="SignalP"/>
    </source>
</evidence>
<dbReference type="OrthoDB" id="9813892at2"/>
<dbReference type="AlphaFoldDB" id="A0A1I5Q7V2"/>
<dbReference type="SUPFAM" id="SSF110296">
    <property type="entry name" value="Oligoxyloglucan reducing end-specific cellobiohydrolase"/>
    <property type="match status" value="1"/>
</dbReference>
<dbReference type="RefSeq" id="WP_092013858.1">
    <property type="nucleotide sequence ID" value="NZ_FOXH01000003.1"/>
</dbReference>
<reference evidence="2 3" key="1">
    <citation type="submission" date="2016-10" db="EMBL/GenBank/DDBJ databases">
        <authorList>
            <person name="de Groot N.N."/>
        </authorList>
    </citation>
    <scope>NUCLEOTIDE SEQUENCE [LARGE SCALE GENOMIC DNA]</scope>
    <source>
        <strain evidence="3">E92,LMG 26720,CCM 7988</strain>
    </source>
</reference>
<protein>
    <recommendedName>
        <fullName evidence="4">Photosynthesis system II assembly factor Ycf48/Hcf136-like domain-containing protein</fullName>
    </recommendedName>
</protein>
<proteinExistence type="predicted"/>
<dbReference type="PANTHER" id="PTHR47199:SF2">
    <property type="entry name" value="PHOTOSYSTEM II STABILITY_ASSEMBLY FACTOR HCF136, CHLOROPLASTIC"/>
    <property type="match status" value="1"/>
</dbReference>
<dbReference type="Proteomes" id="UP000199306">
    <property type="component" value="Unassembled WGS sequence"/>
</dbReference>
<organism evidence="2 3">
    <name type="scientific">Pseudarcicella hirudinis</name>
    <dbReference type="NCBI Taxonomy" id="1079859"/>
    <lineage>
        <taxon>Bacteria</taxon>
        <taxon>Pseudomonadati</taxon>
        <taxon>Bacteroidota</taxon>
        <taxon>Cytophagia</taxon>
        <taxon>Cytophagales</taxon>
        <taxon>Flectobacillaceae</taxon>
        <taxon>Pseudarcicella</taxon>
    </lineage>
</organism>
<accession>A0A1I5Q7V2</accession>
<dbReference type="PANTHER" id="PTHR47199">
    <property type="entry name" value="PHOTOSYSTEM II STABILITY/ASSEMBLY FACTOR HCF136, CHLOROPLASTIC"/>
    <property type="match status" value="1"/>
</dbReference>